<reference evidence="2" key="1">
    <citation type="journal article" date="2015" name="Genome Announc.">
        <title>Draft genome sequence of Talaromyces cellulolyticus strain Y-94, a source of lignocellulosic biomass-degrading enzymes.</title>
        <authorList>
            <person name="Fujii T."/>
            <person name="Koike H."/>
            <person name="Sawayama S."/>
            <person name="Yano S."/>
            <person name="Inoue H."/>
        </authorList>
    </citation>
    <scope>NUCLEOTIDE SEQUENCE [LARGE SCALE GENOMIC DNA]</scope>
    <source>
        <strain evidence="2">Y-94</strain>
    </source>
</reference>
<proteinExistence type="predicted"/>
<dbReference type="PANTHER" id="PTHR36124:SF4">
    <property type="entry name" value="ER-BOUND OXYGENASE MPAB_MPAB'_RUBBER OXYGENASE CATALYTIC DOMAIN-CONTAINING PROTEIN"/>
    <property type="match status" value="1"/>
</dbReference>
<dbReference type="AlphaFoldDB" id="A0A0B8MYB3"/>
<dbReference type="EMBL" id="DF933839">
    <property type="protein sequence ID" value="GAM42055.1"/>
    <property type="molecule type" value="Genomic_DNA"/>
</dbReference>
<accession>A0A0B8MYB3</accession>
<evidence type="ECO:0008006" key="3">
    <source>
        <dbReference type="Google" id="ProtNLM"/>
    </source>
</evidence>
<evidence type="ECO:0000313" key="1">
    <source>
        <dbReference type="EMBL" id="GAM42055.1"/>
    </source>
</evidence>
<dbReference type="InterPro" id="IPR046366">
    <property type="entry name" value="MPAB"/>
</dbReference>
<sequence>MLSVTDMADINVTREHLFVAGTISVLYLLLARSLRFRRVRKIESRFDGRPFSCMTVREAHEIFRELRELEFPYTLHSAMKLSLLKTASIPTMAKLFVATRQLNEKNASKRAADTEVILNEVHDRDPGSDSHLLGIARMNYLHARYRKAGKILDEDMLYTLGSAVVDIIQGVDKNEWRHLTDVERCAIGVFHWSLGDAMEIPFTFLPSHKTGWRDGRHFAEELYEWTLAYEKVAAQPTDSTRYIGRRLMELAKCNIPALLKPLVESIVVTKLEEHSRISMGFEKPGFLVTVFARSILIVRKFILRYLALPRPQSKAVRVLNESPDPSTGLYTWNIWIEHPWYIKPTFKNRWGLKAIFVRVCGNGALPSKNDFYKESGYDLRAIGPAVQEERGQDEMEAIFQSLKGTNYASGCPFHA</sequence>
<dbReference type="PANTHER" id="PTHR36124">
    <property type="match status" value="1"/>
</dbReference>
<protein>
    <recommendedName>
        <fullName evidence="3">ER-bound oxygenase mpaB/mpaB'/Rubber oxygenase catalytic domain-containing protein</fullName>
    </recommendedName>
</protein>
<keyword evidence="2" id="KW-1185">Reference proteome</keyword>
<organism evidence="1 2">
    <name type="scientific">Talaromyces pinophilus</name>
    <name type="common">Penicillium pinophilum</name>
    <dbReference type="NCBI Taxonomy" id="128442"/>
    <lineage>
        <taxon>Eukaryota</taxon>
        <taxon>Fungi</taxon>
        <taxon>Dikarya</taxon>
        <taxon>Ascomycota</taxon>
        <taxon>Pezizomycotina</taxon>
        <taxon>Eurotiomycetes</taxon>
        <taxon>Eurotiomycetidae</taxon>
        <taxon>Eurotiales</taxon>
        <taxon>Trichocomaceae</taxon>
        <taxon>Talaromyces</taxon>
        <taxon>Talaromyces sect. Talaromyces</taxon>
    </lineage>
</organism>
<name>A0A0B8MYB3_TALPI</name>
<evidence type="ECO:0000313" key="2">
    <source>
        <dbReference type="Proteomes" id="UP000053095"/>
    </source>
</evidence>
<gene>
    <name evidence="1" type="ORF">TCE0_043r15686</name>
</gene>
<dbReference type="Proteomes" id="UP000053095">
    <property type="component" value="Unassembled WGS sequence"/>
</dbReference>
<dbReference type="GO" id="GO:0016491">
    <property type="term" value="F:oxidoreductase activity"/>
    <property type="evidence" value="ECO:0007669"/>
    <property type="project" value="InterPro"/>
</dbReference>